<dbReference type="KEGG" id="lel:PVL30_004709"/>
<protein>
    <submittedName>
        <fullName evidence="2">Uncharacterized protein</fullName>
    </submittedName>
</protein>
<dbReference type="InParanoid" id="A5E2P8"/>
<feature type="region of interest" description="Disordered" evidence="1">
    <location>
        <begin position="584"/>
        <end position="625"/>
    </location>
</feature>
<keyword evidence="3" id="KW-1185">Reference proteome</keyword>
<dbReference type="EMBL" id="CH981528">
    <property type="protein sequence ID" value="EDK45706.1"/>
    <property type="molecule type" value="Genomic_DNA"/>
</dbReference>
<accession>A5E2P8</accession>
<dbReference type="VEuPathDB" id="FungiDB:LELG_03885"/>
<sequence>MSYYFFQKPERLVQRVNTSSSALSSLAGSMRSSNSSSKMSQSSPQSNETAVYTSSLVTFLEKSGGRTPMVINGKQWVYDISINRYVEYKPQRSEYEVAKKQYNKYMKQLLKLPGFEINYQLNDQVVGQAEKLALLRHTYFEELKYNDDIVSRIHINPHEFNYCQRIANFTRIDHEDSTTTTATAARTATATSLFPTLSIHQSDGDSADDYDDDDIIGDISDIKGVSLLHPENKTVNMRSLMTNTKLWNDCYEDLKLESITEGATYHDLLPNLKVAMAFQKEYLDYFLNHLHTLKPNLENITDAREYALLEKAQFVFFTEFNLEYLNRLKIEHDRLFKPKKFSSTFQSDYQLMYEKLIKVFINNVDSFYKVHNDHILETWKDFLIFIFQRMLVPNDLIGNNGNTPSMALLHRSKYNNEINSIDLQLSLPKRLKRLAHSKLKIEAESESQTNTKTKIESKTLPLKAVQQNLLQNLLQNLQQDLQPSPCKSMKRNPLILSSTSNESSLISLYKRSGQPLNAGSVSTTDSISFSIQEMDEPSQGKRVGPLAIATTTTTTNTTLDPFYVVDDKELVLRFERYKLARNEDKENEKQLQNQENLDLKKLETKVGKSSNNKSSSFFKKLRGLK</sequence>
<feature type="compositionally biased region" description="Basic and acidic residues" evidence="1">
    <location>
        <begin position="597"/>
        <end position="606"/>
    </location>
</feature>
<evidence type="ECO:0000313" key="3">
    <source>
        <dbReference type="Proteomes" id="UP000001996"/>
    </source>
</evidence>
<name>A5E2P8_LODEL</name>
<feature type="region of interest" description="Disordered" evidence="1">
    <location>
        <begin position="27"/>
        <end position="47"/>
    </location>
</feature>
<organism evidence="2 3">
    <name type="scientific">Lodderomyces elongisporus (strain ATCC 11503 / CBS 2605 / JCM 1781 / NBRC 1676 / NRRL YB-4239)</name>
    <name type="common">Yeast</name>
    <name type="synonym">Saccharomyces elongisporus</name>
    <dbReference type="NCBI Taxonomy" id="379508"/>
    <lineage>
        <taxon>Eukaryota</taxon>
        <taxon>Fungi</taxon>
        <taxon>Dikarya</taxon>
        <taxon>Ascomycota</taxon>
        <taxon>Saccharomycotina</taxon>
        <taxon>Pichiomycetes</taxon>
        <taxon>Debaryomycetaceae</taxon>
        <taxon>Candida/Lodderomyces clade</taxon>
        <taxon>Lodderomyces</taxon>
    </lineage>
</organism>
<proteinExistence type="predicted"/>
<gene>
    <name evidence="2" type="ORF">LELG_03885</name>
</gene>
<dbReference type="AlphaFoldDB" id="A5E2P8"/>
<dbReference type="OrthoDB" id="4021357at2759"/>
<dbReference type="Proteomes" id="UP000001996">
    <property type="component" value="Unassembled WGS sequence"/>
</dbReference>
<dbReference type="HOGENOM" id="CLU_437463_0_0_1"/>
<evidence type="ECO:0000313" key="2">
    <source>
        <dbReference type="EMBL" id="EDK45706.1"/>
    </source>
</evidence>
<feature type="compositionally biased region" description="Low complexity" evidence="1">
    <location>
        <begin position="608"/>
        <end position="618"/>
    </location>
</feature>
<evidence type="ECO:0000256" key="1">
    <source>
        <dbReference type="SAM" id="MobiDB-lite"/>
    </source>
</evidence>
<dbReference type="GeneID" id="5231979"/>
<reference evidence="2 3" key="1">
    <citation type="journal article" date="2009" name="Nature">
        <title>Evolution of pathogenicity and sexual reproduction in eight Candida genomes.</title>
        <authorList>
            <person name="Butler G."/>
            <person name="Rasmussen M.D."/>
            <person name="Lin M.F."/>
            <person name="Santos M.A."/>
            <person name="Sakthikumar S."/>
            <person name="Munro C.A."/>
            <person name="Rheinbay E."/>
            <person name="Grabherr M."/>
            <person name="Forche A."/>
            <person name="Reedy J.L."/>
            <person name="Agrafioti I."/>
            <person name="Arnaud M.B."/>
            <person name="Bates S."/>
            <person name="Brown A.J."/>
            <person name="Brunke S."/>
            <person name="Costanzo M.C."/>
            <person name="Fitzpatrick D.A."/>
            <person name="de Groot P.W."/>
            <person name="Harris D."/>
            <person name="Hoyer L.L."/>
            <person name="Hube B."/>
            <person name="Klis F.M."/>
            <person name="Kodira C."/>
            <person name="Lennard N."/>
            <person name="Logue M.E."/>
            <person name="Martin R."/>
            <person name="Neiman A.M."/>
            <person name="Nikolaou E."/>
            <person name="Quail M.A."/>
            <person name="Quinn J."/>
            <person name="Santos M.C."/>
            <person name="Schmitzberger F.F."/>
            <person name="Sherlock G."/>
            <person name="Shah P."/>
            <person name="Silverstein K.A."/>
            <person name="Skrzypek M.S."/>
            <person name="Soll D."/>
            <person name="Staggs R."/>
            <person name="Stansfield I."/>
            <person name="Stumpf M.P."/>
            <person name="Sudbery P.E."/>
            <person name="Srikantha T."/>
            <person name="Zeng Q."/>
            <person name="Berman J."/>
            <person name="Berriman M."/>
            <person name="Heitman J."/>
            <person name="Gow N.A."/>
            <person name="Lorenz M.C."/>
            <person name="Birren B.W."/>
            <person name="Kellis M."/>
            <person name="Cuomo C.A."/>
        </authorList>
    </citation>
    <scope>NUCLEOTIDE SEQUENCE [LARGE SCALE GENOMIC DNA]</scope>
    <source>
        <strain evidence="3">ATCC 11503 / BCRC 21390 / CBS 2605 / JCM 1781 / NBRC 1676 / NRRL YB-4239</strain>
    </source>
</reference>